<dbReference type="Gene3D" id="3.40.640.10">
    <property type="entry name" value="Type I PLP-dependent aspartate aminotransferase-like (Major domain)"/>
    <property type="match status" value="1"/>
</dbReference>
<keyword evidence="5" id="KW-0169">Cobalamin biosynthesis</keyword>
<dbReference type="AlphaFoldDB" id="D7E7E1"/>
<dbReference type="EC" id="4.1.1.81" evidence="4"/>
<dbReference type="GO" id="GO:0030170">
    <property type="term" value="F:pyridoxal phosphate binding"/>
    <property type="evidence" value="ECO:0007669"/>
    <property type="project" value="InterPro"/>
</dbReference>
<comment type="function">
    <text evidence="2">Decarboxylates L-threonine-O-3-phosphate to yield (R)-1-amino-2-propanol O-2-phosphate, the precursor for the linkage between the nucleotide loop and the corrin ring in cobalamin.</text>
</comment>
<dbReference type="RefSeq" id="WP_013194457.1">
    <property type="nucleotide sequence ID" value="NC_014253.1"/>
</dbReference>
<dbReference type="NCBIfam" id="TIGR01140">
    <property type="entry name" value="L_thr_O3P_dcar"/>
    <property type="match status" value="1"/>
</dbReference>
<feature type="domain" description="Cysteine-rich small" evidence="11">
    <location>
        <begin position="405"/>
        <end position="482"/>
    </location>
</feature>
<evidence type="ECO:0000313" key="12">
    <source>
        <dbReference type="EMBL" id="ADI73890.1"/>
    </source>
</evidence>
<keyword evidence="12" id="KW-0032">Aminotransferase</keyword>
<evidence type="ECO:0000256" key="6">
    <source>
        <dbReference type="ARBA" id="ARBA00022898"/>
    </source>
</evidence>
<keyword evidence="6" id="KW-0663">Pyridoxal phosphate</keyword>
<dbReference type="Gene3D" id="3.90.1150.10">
    <property type="entry name" value="Aspartate Aminotransferase, domain 1"/>
    <property type="match status" value="1"/>
</dbReference>
<dbReference type="HOGENOM" id="CLU_017584_3_2_2"/>
<evidence type="ECO:0000256" key="5">
    <source>
        <dbReference type="ARBA" id="ARBA00022573"/>
    </source>
</evidence>
<proteinExistence type="predicted"/>
<dbReference type="Pfam" id="PF00155">
    <property type="entry name" value="Aminotran_1_2"/>
    <property type="match status" value="1"/>
</dbReference>
<evidence type="ECO:0000256" key="7">
    <source>
        <dbReference type="ARBA" id="ARBA00023239"/>
    </source>
</evidence>
<evidence type="ECO:0000256" key="1">
    <source>
        <dbReference type="ARBA" id="ARBA00001933"/>
    </source>
</evidence>
<evidence type="ECO:0000256" key="9">
    <source>
        <dbReference type="ARBA" id="ARBA00048531"/>
    </source>
</evidence>
<dbReference type="GeneID" id="9346630"/>
<dbReference type="PANTHER" id="PTHR42885:SF1">
    <property type="entry name" value="THREONINE-PHOSPHATE DECARBOXYLASE"/>
    <property type="match status" value="1"/>
</dbReference>
<gene>
    <name evidence="12" type="ordered locus">Metev_1001</name>
</gene>
<dbReference type="InterPro" id="IPR004838">
    <property type="entry name" value="NHTrfase_class1_PyrdxlP-BS"/>
</dbReference>
<evidence type="ECO:0000256" key="3">
    <source>
        <dbReference type="ARBA" id="ARBA00004953"/>
    </source>
</evidence>
<dbReference type="InterPro" id="IPR015421">
    <property type="entry name" value="PyrdxlP-dep_Trfase_major"/>
</dbReference>
<dbReference type="STRING" id="644295.Metev_1001"/>
<evidence type="ECO:0000259" key="11">
    <source>
        <dbReference type="Pfam" id="PF04071"/>
    </source>
</evidence>
<feature type="domain" description="Aminotransferase class I/classII large" evidence="10">
    <location>
        <begin position="67"/>
        <end position="375"/>
    </location>
</feature>
<dbReference type="InterPro" id="IPR015422">
    <property type="entry name" value="PyrdxlP-dep_Trfase_small"/>
</dbReference>
<accession>D7E7E1</accession>
<evidence type="ECO:0000259" key="10">
    <source>
        <dbReference type="Pfam" id="PF00155"/>
    </source>
</evidence>
<dbReference type="PROSITE" id="PS00105">
    <property type="entry name" value="AA_TRANSFER_CLASS_1"/>
    <property type="match status" value="1"/>
</dbReference>
<keyword evidence="13" id="KW-1185">Reference proteome</keyword>
<dbReference type="EMBL" id="CP002069">
    <property type="protein sequence ID" value="ADI73890.1"/>
    <property type="molecule type" value="Genomic_DNA"/>
</dbReference>
<keyword evidence="7" id="KW-0456">Lyase</keyword>
<dbReference type="PANTHER" id="PTHR42885">
    <property type="entry name" value="HISTIDINOL-PHOSPHATE AMINOTRANSFERASE-RELATED"/>
    <property type="match status" value="1"/>
</dbReference>
<comment type="catalytic activity">
    <reaction evidence="9">
        <text>O-phospho-L-threonine + H(+) = (R)-1-aminopropan-2-yl phosphate + CO2</text>
        <dbReference type="Rhea" id="RHEA:11492"/>
        <dbReference type="ChEBI" id="CHEBI:15378"/>
        <dbReference type="ChEBI" id="CHEBI:16526"/>
        <dbReference type="ChEBI" id="CHEBI:58563"/>
        <dbReference type="ChEBI" id="CHEBI:58675"/>
        <dbReference type="EC" id="4.1.1.81"/>
    </reaction>
</comment>
<dbReference type="InterPro" id="IPR005860">
    <property type="entry name" value="CobD"/>
</dbReference>
<comment type="pathway">
    <text evidence="3">Cofactor biosynthesis; adenosylcobalamin biosynthesis.</text>
</comment>
<dbReference type="Proteomes" id="UP000000391">
    <property type="component" value="Chromosome"/>
</dbReference>
<dbReference type="Pfam" id="PF04071">
    <property type="entry name" value="zf-like"/>
    <property type="match status" value="1"/>
</dbReference>
<reference evidence="12 13" key="1">
    <citation type="submission" date="2010-06" db="EMBL/GenBank/DDBJ databases">
        <title>Complete sequence chromosome of Methanohalobium evestigatum Z-7303.</title>
        <authorList>
            <consortium name="US DOE Joint Genome Institute"/>
            <person name="Lucas S."/>
            <person name="Copeland A."/>
            <person name="Lapidus A."/>
            <person name="Cheng J.-F."/>
            <person name="Bruce D."/>
            <person name="Goodwin L."/>
            <person name="Pitluck S."/>
            <person name="Saunders E."/>
            <person name="Detter J.C."/>
            <person name="Han C."/>
            <person name="Tapia R."/>
            <person name="Land M."/>
            <person name="Hauser L."/>
            <person name="Kyrpides N."/>
            <person name="Mikhailova N."/>
            <person name="Sieprawska-Lupa M."/>
            <person name="Whitman W.B."/>
            <person name="Anderson I."/>
            <person name="Woyke T."/>
        </authorList>
    </citation>
    <scope>NUCLEOTIDE SEQUENCE [LARGE SCALE GENOMIC DNA]</scope>
    <source>
        <strain evidence="13">ATCC BAA-1072 / DSM 3721 / NBRC 107634 / OCM 161 / Z-7303</strain>
    </source>
</reference>
<keyword evidence="12" id="KW-0808">Transferase</keyword>
<organism evidence="12 13">
    <name type="scientific">Methanohalobium evestigatum (strain ATCC BAA-1072 / DSM 3721 / NBRC 107634 / OCM 161 / Z-7303)</name>
    <dbReference type="NCBI Taxonomy" id="644295"/>
    <lineage>
        <taxon>Archaea</taxon>
        <taxon>Methanobacteriati</taxon>
        <taxon>Methanobacteriota</taxon>
        <taxon>Stenosarchaea group</taxon>
        <taxon>Methanomicrobia</taxon>
        <taxon>Methanosarcinales</taxon>
        <taxon>Methanosarcinaceae</taxon>
        <taxon>Methanohalobium</taxon>
    </lineage>
</organism>
<evidence type="ECO:0000256" key="2">
    <source>
        <dbReference type="ARBA" id="ARBA00003444"/>
    </source>
</evidence>
<dbReference type="CDD" id="cd00609">
    <property type="entry name" value="AAT_like"/>
    <property type="match status" value="1"/>
</dbReference>
<dbReference type="InterPro" id="IPR004839">
    <property type="entry name" value="Aminotransferase_I/II_large"/>
</dbReference>
<sequence>MSSENTGLPVRSEILQLQPCVHGGLVRETAQKYNLNESDLLDFSASLNPLGTPFQYYNCSLEELVSNNTEKLTRYPDNRYLEFRDAAAGFIGNLDRENIIPGNGSCELIRLVAECVVEKGDQVIIPQPTFDEYELQCRIFGARPVYINYSEIPQISDELLNSSKILFVCNPNNPTGELLSRSTLKDLADRCAETSTLLFVDEAFIELSDPEQSVAELVKDNNFVFVMRSLTKSFAIPGIRVGFGVASQKLANVLDNARLSWNMGFVSDVVGTELLKMKGGVYSSYFRDSRKMIDRERKYLIDRISRIHGFTLLDSSVNYILVDVSESVMDSKELTQRLAARGILVRDCSSFCSLGDEFIRVAVRNSEDTNKLAKNIGRAMTDRSRDSAKEKLEHRINSSKGRSLVGSNTACPYYPCHYEGQDCTFCFCPFYPCEDERTGGKCIERSSGGKVWSCMKCYIVHDPEVAQEILDVLRENGEMDNKIKKAWKKVIKPRLSEK</sequence>
<evidence type="ECO:0000256" key="8">
    <source>
        <dbReference type="ARBA" id="ARBA00029996"/>
    </source>
</evidence>
<dbReference type="KEGG" id="mev:Metev_1001"/>
<dbReference type="InterPro" id="IPR015424">
    <property type="entry name" value="PyrdxlP-dep_Trfase"/>
</dbReference>
<evidence type="ECO:0000313" key="13">
    <source>
        <dbReference type="Proteomes" id="UP000000391"/>
    </source>
</evidence>
<dbReference type="GO" id="GO:0048472">
    <property type="term" value="F:threonine-phosphate decarboxylase activity"/>
    <property type="evidence" value="ECO:0007669"/>
    <property type="project" value="UniProtKB-EC"/>
</dbReference>
<dbReference type="InterPro" id="IPR007212">
    <property type="entry name" value="Zf-like"/>
</dbReference>
<dbReference type="GO" id="GO:0008483">
    <property type="term" value="F:transaminase activity"/>
    <property type="evidence" value="ECO:0007669"/>
    <property type="project" value="UniProtKB-KW"/>
</dbReference>
<dbReference type="GO" id="GO:0009236">
    <property type="term" value="P:cobalamin biosynthetic process"/>
    <property type="evidence" value="ECO:0007669"/>
    <property type="project" value="UniProtKB-UniPathway"/>
</dbReference>
<name>D7E7E1_METEZ</name>
<comment type="cofactor">
    <cofactor evidence="1">
        <name>pyridoxal 5'-phosphate</name>
        <dbReference type="ChEBI" id="CHEBI:597326"/>
    </cofactor>
</comment>
<dbReference type="SUPFAM" id="SSF53383">
    <property type="entry name" value="PLP-dependent transferases"/>
    <property type="match status" value="1"/>
</dbReference>
<evidence type="ECO:0000256" key="4">
    <source>
        <dbReference type="ARBA" id="ARBA00012285"/>
    </source>
</evidence>
<dbReference type="UniPathway" id="UPA00148"/>
<dbReference type="OrthoDB" id="39225at2157"/>
<protein>
    <recommendedName>
        <fullName evidence="4">threonine-phosphate decarboxylase</fullName>
        <ecNumber evidence="4">4.1.1.81</ecNumber>
    </recommendedName>
    <alternativeName>
        <fullName evidence="8">L-threonine-O-3-phosphate decarboxylase</fullName>
    </alternativeName>
</protein>